<dbReference type="Pfam" id="PF11250">
    <property type="entry name" value="FAF"/>
    <property type="match status" value="1"/>
</dbReference>
<evidence type="ECO:0000256" key="1">
    <source>
        <dbReference type="ARBA" id="ARBA00008690"/>
    </source>
</evidence>
<keyword evidence="5" id="KW-1185">Reference proteome</keyword>
<dbReference type="EMBL" id="BJWL01000028">
    <property type="protein sequence ID" value="GFZ20264.1"/>
    <property type="molecule type" value="Genomic_DNA"/>
</dbReference>
<feature type="region of interest" description="Disordered" evidence="2">
    <location>
        <begin position="127"/>
        <end position="146"/>
    </location>
</feature>
<feature type="compositionally biased region" description="Acidic residues" evidence="2">
    <location>
        <begin position="311"/>
        <end position="336"/>
    </location>
</feature>
<evidence type="ECO:0000259" key="3">
    <source>
        <dbReference type="Pfam" id="PF11250"/>
    </source>
</evidence>
<comment type="similarity">
    <text evidence="1">Belongs to the fantastic four family.</text>
</comment>
<dbReference type="Proteomes" id="UP000585474">
    <property type="component" value="Unassembled WGS sequence"/>
</dbReference>
<organism evidence="4 5">
    <name type="scientific">Actinidia rufa</name>
    <dbReference type="NCBI Taxonomy" id="165716"/>
    <lineage>
        <taxon>Eukaryota</taxon>
        <taxon>Viridiplantae</taxon>
        <taxon>Streptophyta</taxon>
        <taxon>Embryophyta</taxon>
        <taxon>Tracheophyta</taxon>
        <taxon>Spermatophyta</taxon>
        <taxon>Magnoliopsida</taxon>
        <taxon>eudicotyledons</taxon>
        <taxon>Gunneridae</taxon>
        <taxon>Pentapetalae</taxon>
        <taxon>asterids</taxon>
        <taxon>Ericales</taxon>
        <taxon>Actinidiaceae</taxon>
        <taxon>Actinidia</taxon>
    </lineage>
</organism>
<evidence type="ECO:0000256" key="2">
    <source>
        <dbReference type="SAM" id="MobiDB-lite"/>
    </source>
</evidence>
<dbReference type="InterPro" id="IPR046431">
    <property type="entry name" value="FAF_dom"/>
</dbReference>
<gene>
    <name evidence="4" type="ORF">Acr_28g0009690</name>
</gene>
<dbReference type="PANTHER" id="PTHR33155:SF3">
    <property type="entry name" value="PROTEIN FAF-LIKE, CHLOROPLASTIC"/>
    <property type="match status" value="1"/>
</dbReference>
<evidence type="ECO:0000313" key="4">
    <source>
        <dbReference type="EMBL" id="GFZ20264.1"/>
    </source>
</evidence>
<protein>
    <submittedName>
        <fullName evidence="4">FAF-like protein</fullName>
    </submittedName>
</protein>
<sequence length="523" mass="58308">MSRTIGKSLGLSSLWKVEEEAYKVIEKQGIVSILGSEQTKSASLRRTLSADMSSKKWMAQNGLISPMKKIASSQELALSISESSSSSEEEEDENDGRNKVWWSIQAQKTEVEMAGQVGVWDSILSQKDEDSSKVPPPYVHPLVKRSSSSLSEKSLQICTESLGSETGSDGFSSYAPSETGDVGEDKEERDVEEDKEAHQPQPQQKNEWPSFVKYNYSTSEKLLPRPFPPPLPTLARRDGPSLQMQSHRENGRLVLEAVSIPSQNCFHAQRQDSCLLLTLADSPLEEPTRPEERIDQEEDEVNEMEEDIFENFEEDKDSDAPEAEEQEEEEEEEGEEVVDKFDYEVEAKEIGIVVDQAPMLSSGVIDVHRSALMIKKLMGIDNRNPTWADKFNTAVNFMEVEVEVEEEEGTTPLAQSLPQLPSMARLIPSPPAATSFNAYEYFWQAKNTVINPITKQGPLPLQNNCNKVVLSDSPKAYEQKDMALLRGNKADDYLLLQVLANGVSIRVMSGPACVDLGNIMINP</sequence>
<proteinExistence type="inferred from homology"/>
<evidence type="ECO:0000313" key="5">
    <source>
        <dbReference type="Proteomes" id="UP000585474"/>
    </source>
</evidence>
<feature type="region of interest" description="Disordered" evidence="2">
    <location>
        <begin position="311"/>
        <end position="339"/>
    </location>
</feature>
<dbReference type="OrthoDB" id="1303570at2759"/>
<feature type="region of interest" description="Disordered" evidence="2">
    <location>
        <begin position="78"/>
        <end position="99"/>
    </location>
</feature>
<feature type="compositionally biased region" description="Acidic residues" evidence="2">
    <location>
        <begin position="181"/>
        <end position="194"/>
    </location>
</feature>
<dbReference type="InterPro" id="IPR021410">
    <property type="entry name" value="FAF"/>
</dbReference>
<name>A0A7J0HBZ2_9ERIC</name>
<dbReference type="AlphaFoldDB" id="A0A7J0HBZ2"/>
<feature type="compositionally biased region" description="Polar residues" evidence="2">
    <location>
        <begin position="162"/>
        <end position="176"/>
    </location>
</feature>
<dbReference type="PANTHER" id="PTHR33155">
    <property type="entry name" value="FANTASTIC FOUR-LIKE PROTEIN (DUF3049)"/>
    <property type="match status" value="1"/>
</dbReference>
<comment type="caution">
    <text evidence="4">The sequence shown here is derived from an EMBL/GenBank/DDBJ whole genome shotgun (WGS) entry which is preliminary data.</text>
</comment>
<feature type="domain" description="FAF" evidence="3">
    <location>
        <begin position="227"/>
        <end position="279"/>
    </location>
</feature>
<accession>A0A7J0HBZ2</accession>
<feature type="region of interest" description="Disordered" evidence="2">
    <location>
        <begin position="162"/>
        <end position="239"/>
    </location>
</feature>
<reference evidence="4 5" key="1">
    <citation type="submission" date="2019-07" db="EMBL/GenBank/DDBJ databases">
        <title>De Novo Assembly of kiwifruit Actinidia rufa.</title>
        <authorList>
            <person name="Sugita-Konishi S."/>
            <person name="Sato K."/>
            <person name="Mori E."/>
            <person name="Abe Y."/>
            <person name="Kisaki G."/>
            <person name="Hamano K."/>
            <person name="Suezawa K."/>
            <person name="Otani M."/>
            <person name="Fukuda T."/>
            <person name="Manabe T."/>
            <person name="Gomi K."/>
            <person name="Tabuchi M."/>
            <person name="Akimitsu K."/>
            <person name="Kataoka I."/>
        </authorList>
    </citation>
    <scope>NUCLEOTIDE SEQUENCE [LARGE SCALE GENOMIC DNA]</scope>
    <source>
        <strain evidence="5">cv. Fuchu</strain>
    </source>
</reference>